<feature type="domain" description="Ketoreductase" evidence="4">
    <location>
        <begin position="4"/>
        <end position="186"/>
    </location>
</feature>
<accession>A0ABR6BCG7</accession>
<organism evidence="5 6">
    <name type="scientific">Kutzneria viridogrisea</name>
    <dbReference type="NCBI Taxonomy" id="47990"/>
    <lineage>
        <taxon>Bacteria</taxon>
        <taxon>Bacillati</taxon>
        <taxon>Actinomycetota</taxon>
        <taxon>Actinomycetes</taxon>
        <taxon>Pseudonocardiales</taxon>
        <taxon>Pseudonocardiaceae</taxon>
        <taxon>Kutzneria</taxon>
    </lineage>
</organism>
<name>A0ABR6BCG7_9PSEU</name>
<proteinExistence type="inferred from homology"/>
<dbReference type="InterPro" id="IPR057326">
    <property type="entry name" value="KR_dom"/>
</dbReference>
<comment type="caution">
    <text evidence="5">The sequence shown here is derived from an EMBL/GenBank/DDBJ whole genome shotgun (WGS) entry which is preliminary data.</text>
</comment>
<evidence type="ECO:0000256" key="1">
    <source>
        <dbReference type="ARBA" id="ARBA00006484"/>
    </source>
</evidence>
<dbReference type="InterPro" id="IPR036291">
    <property type="entry name" value="NAD(P)-bd_dom_sf"/>
</dbReference>
<evidence type="ECO:0000256" key="2">
    <source>
        <dbReference type="ARBA" id="ARBA00023002"/>
    </source>
</evidence>
<reference evidence="5 6" key="1">
    <citation type="submission" date="2020-08" db="EMBL/GenBank/DDBJ databases">
        <title>Genomic Encyclopedia of Archaeal and Bacterial Type Strains, Phase II (KMG-II): from individual species to whole genera.</title>
        <authorList>
            <person name="Goeker M."/>
        </authorList>
    </citation>
    <scope>NUCLEOTIDE SEQUENCE [LARGE SCALE GENOMIC DNA]</scope>
    <source>
        <strain evidence="5 6">DSM 43850</strain>
    </source>
</reference>
<evidence type="ECO:0000313" key="6">
    <source>
        <dbReference type="Proteomes" id="UP000517916"/>
    </source>
</evidence>
<keyword evidence="6" id="KW-1185">Reference proteome</keyword>
<dbReference type="InterPro" id="IPR020904">
    <property type="entry name" value="Sc_DH/Rdtase_CS"/>
</dbReference>
<dbReference type="Proteomes" id="UP000517916">
    <property type="component" value="Unassembled WGS sequence"/>
</dbReference>
<evidence type="ECO:0000256" key="3">
    <source>
        <dbReference type="RuleBase" id="RU000363"/>
    </source>
</evidence>
<dbReference type="SUPFAM" id="SSF51735">
    <property type="entry name" value="NAD(P)-binding Rossmann-fold domains"/>
    <property type="match status" value="1"/>
</dbReference>
<dbReference type="PANTHER" id="PTHR43391">
    <property type="entry name" value="RETINOL DEHYDROGENASE-RELATED"/>
    <property type="match status" value="1"/>
</dbReference>
<dbReference type="Gene3D" id="3.40.50.720">
    <property type="entry name" value="NAD(P)-binding Rossmann-like Domain"/>
    <property type="match status" value="1"/>
</dbReference>
<protein>
    <submittedName>
        <fullName evidence="5">NAD(P)-dependent dehydrogenase (Short-subunit alcohol dehydrogenase family)</fullName>
    </submittedName>
</protein>
<dbReference type="Pfam" id="PF00106">
    <property type="entry name" value="adh_short"/>
    <property type="match status" value="1"/>
</dbReference>
<dbReference type="SMART" id="SM00822">
    <property type="entry name" value="PKS_KR"/>
    <property type="match status" value="1"/>
</dbReference>
<dbReference type="InterPro" id="IPR002347">
    <property type="entry name" value="SDR_fam"/>
</dbReference>
<dbReference type="PROSITE" id="PS00061">
    <property type="entry name" value="ADH_SHORT"/>
    <property type="match status" value="1"/>
</dbReference>
<evidence type="ECO:0000259" key="4">
    <source>
        <dbReference type="SMART" id="SM00822"/>
    </source>
</evidence>
<sequence>MAARLVVVTGAGSGIGRATALAFARRGAEVIASDQDGDTARATADSGGSGVHAYRLDVSDEQSVWSFAAEVSTAHGVPDVLVNNAGISHVGGVLDTSTEQWARVLEVNLWGVIHMCRAFGVRMVASGGPAHIVNVASGAAYVPARSLGAYATSKAAVYMLSDCLRAELSAAGIGVSTICPGLVSTNIAQVMTFSGQDAQQQERQRARAVRLHRRRDFPPERVAEQILRAVRRNRPIVPVTAEARLALVLSRLCPGVLRAMARLVTP</sequence>
<dbReference type="RefSeq" id="WP_182836827.1">
    <property type="nucleotide sequence ID" value="NZ_BAAABQ010000001.1"/>
</dbReference>
<dbReference type="PRINTS" id="PR00080">
    <property type="entry name" value="SDRFAMILY"/>
</dbReference>
<dbReference type="PANTHER" id="PTHR43391:SF12">
    <property type="entry name" value="OXIDOREDUCTASE EPHD-RELATED"/>
    <property type="match status" value="1"/>
</dbReference>
<keyword evidence="2" id="KW-0560">Oxidoreductase</keyword>
<comment type="similarity">
    <text evidence="1 3">Belongs to the short-chain dehydrogenases/reductases (SDR) family.</text>
</comment>
<dbReference type="PRINTS" id="PR00081">
    <property type="entry name" value="GDHRDH"/>
</dbReference>
<gene>
    <name evidence="5" type="ORF">BC739_001753</name>
</gene>
<dbReference type="EMBL" id="JACJID010000001">
    <property type="protein sequence ID" value="MBA8924556.1"/>
    <property type="molecule type" value="Genomic_DNA"/>
</dbReference>
<evidence type="ECO:0000313" key="5">
    <source>
        <dbReference type="EMBL" id="MBA8924556.1"/>
    </source>
</evidence>